<sequence>MSMRRTMCSLVALMMVSVAVAEENGKAQWRISGFVDAYYTYNTVNPATALVPSAHFTFKVDNTLHNFDFRNRRPSLQLMEVVIERPMSDKGWGLRLDLNAGRTAEWVGSNEPAGRSWSYIQQAFVSVPLGKGYLDAGKFVTHHGAEVIETKDNWNYSRSLLFAWAIPYYHTGIRYWLPMNKTDKLCLHLYQGWNCVEDNNGSKSVGVLWTRATDTYSLTLNYTGGAELPNSSRLRHLVDVVFVKPLNAKDTLMLNVDWARDNAASASWYGVAAYWRRQLKDGHFLTLRAEWFRDANGFATGTTQTVKELTLTYELPAFWLRSAFLRLEIRHDWSDAAVFDGGAKRRQTTFAVGIVQPF</sequence>
<reference evidence="3" key="1">
    <citation type="submission" date="2017-09" db="EMBL/GenBank/DDBJ databases">
        <title>Metaegenomics of thermophilic ammonia-oxidizing enrichment culture.</title>
        <authorList>
            <person name="Kato S."/>
            <person name="Suzuki K."/>
        </authorList>
    </citation>
    <scope>NUCLEOTIDE SEQUENCE [LARGE SCALE GENOMIC DNA]</scope>
</reference>
<dbReference type="AlphaFoldDB" id="A0A2H5X9F1"/>
<dbReference type="Proteomes" id="UP000236173">
    <property type="component" value="Unassembled WGS sequence"/>
</dbReference>
<protein>
    <recommendedName>
        <fullName evidence="4">Porin</fullName>
    </recommendedName>
</protein>
<accession>A0A2H5X9F1</accession>
<dbReference type="SUPFAM" id="SSF56935">
    <property type="entry name" value="Porins"/>
    <property type="match status" value="1"/>
</dbReference>
<feature type="chain" id="PRO_5014162184" description="Porin" evidence="1">
    <location>
        <begin position="22"/>
        <end position="358"/>
    </location>
</feature>
<evidence type="ECO:0000313" key="2">
    <source>
        <dbReference type="EMBL" id="GBC97822.1"/>
    </source>
</evidence>
<name>A0A2H5X9F1_9BACT</name>
<keyword evidence="1" id="KW-0732">Signal</keyword>
<proteinExistence type="predicted"/>
<feature type="signal peptide" evidence="1">
    <location>
        <begin position="1"/>
        <end position="21"/>
    </location>
</feature>
<dbReference type="EMBL" id="BEHT01000003">
    <property type="protein sequence ID" value="GBC97822.1"/>
    <property type="molecule type" value="Genomic_DNA"/>
</dbReference>
<evidence type="ECO:0008006" key="4">
    <source>
        <dbReference type="Google" id="ProtNLM"/>
    </source>
</evidence>
<comment type="caution">
    <text evidence="2">The sequence shown here is derived from an EMBL/GenBank/DDBJ whole genome shotgun (WGS) entry which is preliminary data.</text>
</comment>
<gene>
    <name evidence="2" type="ORF">HRbin17_00317</name>
</gene>
<organism evidence="2 3">
    <name type="scientific">Candidatus Fervidibacter japonicus</name>
    <dbReference type="NCBI Taxonomy" id="2035412"/>
    <lineage>
        <taxon>Bacteria</taxon>
        <taxon>Candidatus Fervidibacterota</taxon>
        <taxon>Candidatus Fervidibacter</taxon>
    </lineage>
</organism>
<dbReference type="Pfam" id="PF07642">
    <property type="entry name" value="BBP2"/>
    <property type="match status" value="1"/>
</dbReference>
<evidence type="ECO:0000313" key="3">
    <source>
        <dbReference type="Proteomes" id="UP000236173"/>
    </source>
</evidence>
<dbReference type="InterPro" id="IPR011486">
    <property type="entry name" value="BBP2"/>
</dbReference>
<evidence type="ECO:0000256" key="1">
    <source>
        <dbReference type="SAM" id="SignalP"/>
    </source>
</evidence>